<protein>
    <submittedName>
        <fullName evidence="2">Uncharacterized protein</fullName>
    </submittedName>
</protein>
<accession>A0AAV7KPM4</accession>
<evidence type="ECO:0000256" key="1">
    <source>
        <dbReference type="SAM" id="MobiDB-lite"/>
    </source>
</evidence>
<dbReference type="AlphaFoldDB" id="A0AAV7KPM4"/>
<name>A0AAV7KPM4_PLEWA</name>
<dbReference type="Proteomes" id="UP001066276">
    <property type="component" value="Chromosome 12"/>
</dbReference>
<feature type="region of interest" description="Disordered" evidence="1">
    <location>
        <begin position="1"/>
        <end position="63"/>
    </location>
</feature>
<feature type="compositionally biased region" description="Gly residues" evidence="1">
    <location>
        <begin position="1"/>
        <end position="13"/>
    </location>
</feature>
<dbReference type="EMBL" id="JANPWB010000016">
    <property type="protein sequence ID" value="KAJ1081012.1"/>
    <property type="molecule type" value="Genomic_DNA"/>
</dbReference>
<organism evidence="2 3">
    <name type="scientific">Pleurodeles waltl</name>
    <name type="common">Iberian ribbed newt</name>
    <dbReference type="NCBI Taxonomy" id="8319"/>
    <lineage>
        <taxon>Eukaryota</taxon>
        <taxon>Metazoa</taxon>
        <taxon>Chordata</taxon>
        <taxon>Craniata</taxon>
        <taxon>Vertebrata</taxon>
        <taxon>Euteleostomi</taxon>
        <taxon>Amphibia</taxon>
        <taxon>Batrachia</taxon>
        <taxon>Caudata</taxon>
        <taxon>Salamandroidea</taxon>
        <taxon>Salamandridae</taxon>
        <taxon>Pleurodelinae</taxon>
        <taxon>Pleurodeles</taxon>
    </lineage>
</organism>
<proteinExistence type="predicted"/>
<evidence type="ECO:0000313" key="3">
    <source>
        <dbReference type="Proteomes" id="UP001066276"/>
    </source>
</evidence>
<evidence type="ECO:0000313" key="2">
    <source>
        <dbReference type="EMBL" id="KAJ1081012.1"/>
    </source>
</evidence>
<comment type="caution">
    <text evidence="2">The sequence shown here is derived from an EMBL/GenBank/DDBJ whole genome shotgun (WGS) entry which is preliminary data.</text>
</comment>
<reference evidence="2" key="1">
    <citation type="journal article" date="2022" name="bioRxiv">
        <title>Sequencing and chromosome-scale assembly of the giantPleurodeles waltlgenome.</title>
        <authorList>
            <person name="Brown T."/>
            <person name="Elewa A."/>
            <person name="Iarovenko S."/>
            <person name="Subramanian E."/>
            <person name="Araus A.J."/>
            <person name="Petzold A."/>
            <person name="Susuki M."/>
            <person name="Suzuki K.-i.T."/>
            <person name="Hayashi T."/>
            <person name="Toyoda A."/>
            <person name="Oliveira C."/>
            <person name="Osipova E."/>
            <person name="Leigh N.D."/>
            <person name="Simon A."/>
            <person name="Yun M.H."/>
        </authorList>
    </citation>
    <scope>NUCLEOTIDE SEQUENCE</scope>
    <source>
        <strain evidence="2">20211129_DDA</strain>
        <tissue evidence="2">Liver</tissue>
    </source>
</reference>
<sequence>MRGEGGVGGGCVGKAGKPIASGASHTCNSCASDLRPGTPQERVGGPETHSSLPAKKAWPEGRSRVIWRPRPAHPRRLGGGLVSSGGCDDPHLLVNTI</sequence>
<keyword evidence="3" id="KW-1185">Reference proteome</keyword>
<gene>
    <name evidence="2" type="ORF">NDU88_001199</name>
</gene>